<dbReference type="PANTHER" id="PTHR28008">
    <property type="entry name" value="DOMAIN PROTEIN, PUTATIVE (AFU_ORTHOLOGUE AFUA_3G10980)-RELATED"/>
    <property type="match status" value="1"/>
</dbReference>
<feature type="domain" description="VanZ-like" evidence="2">
    <location>
        <begin position="15"/>
        <end position="95"/>
    </location>
</feature>
<keyword evidence="1" id="KW-1133">Transmembrane helix</keyword>
<keyword evidence="1" id="KW-0812">Transmembrane</keyword>
<dbReference type="Proteomes" id="UP000265497">
    <property type="component" value="Unassembled WGS sequence"/>
</dbReference>
<evidence type="ECO:0000259" key="2">
    <source>
        <dbReference type="Pfam" id="PF04892"/>
    </source>
</evidence>
<evidence type="ECO:0000313" key="3">
    <source>
        <dbReference type="EMBL" id="RIY36597.1"/>
    </source>
</evidence>
<comment type="caution">
    <text evidence="3">The sequence shown here is derived from an EMBL/GenBank/DDBJ whole genome shotgun (WGS) entry which is preliminary data.</text>
</comment>
<feature type="transmembrane region" description="Helical" evidence="1">
    <location>
        <begin position="47"/>
        <end position="66"/>
    </location>
</feature>
<organism evidence="3 4">
    <name type="scientific">Capnocytophaga canis</name>
    <dbReference type="NCBI Taxonomy" id="1848903"/>
    <lineage>
        <taxon>Bacteria</taxon>
        <taxon>Pseudomonadati</taxon>
        <taxon>Bacteroidota</taxon>
        <taxon>Flavobacteriia</taxon>
        <taxon>Flavobacteriales</taxon>
        <taxon>Flavobacteriaceae</taxon>
        <taxon>Capnocytophaga</taxon>
    </lineage>
</organism>
<keyword evidence="1" id="KW-0472">Membrane</keyword>
<dbReference type="NCBIfam" id="NF037970">
    <property type="entry name" value="vanZ_1"/>
    <property type="match status" value="1"/>
</dbReference>
<feature type="transmembrane region" description="Helical" evidence="1">
    <location>
        <begin position="78"/>
        <end position="98"/>
    </location>
</feature>
<dbReference type="AlphaFoldDB" id="A0A3A1YKN9"/>
<evidence type="ECO:0000313" key="4">
    <source>
        <dbReference type="Proteomes" id="UP000265497"/>
    </source>
</evidence>
<dbReference type="Pfam" id="PF04892">
    <property type="entry name" value="VanZ"/>
    <property type="match status" value="1"/>
</dbReference>
<dbReference type="EMBL" id="NSDI01000005">
    <property type="protein sequence ID" value="RIY36597.1"/>
    <property type="molecule type" value="Genomic_DNA"/>
</dbReference>
<dbReference type="OrthoDB" id="5472246at2"/>
<proteinExistence type="predicted"/>
<dbReference type="InterPro" id="IPR006976">
    <property type="entry name" value="VanZ-like"/>
</dbReference>
<accession>A0A3A1YKN9</accession>
<evidence type="ECO:0000256" key="1">
    <source>
        <dbReference type="SAM" id="Phobius"/>
    </source>
</evidence>
<reference evidence="3 4" key="1">
    <citation type="submission" date="2017-08" db="EMBL/GenBank/DDBJ databases">
        <title>Capnocytophaga canis 17-158 assembly.</title>
        <authorList>
            <person name="Gulvik C.A."/>
        </authorList>
    </citation>
    <scope>NUCLEOTIDE SEQUENCE [LARGE SCALE GENOMIC DNA]</scope>
    <source>
        <strain evidence="3 4">17-158</strain>
    </source>
</reference>
<protein>
    <submittedName>
        <fullName evidence="3">VanZ family protein</fullName>
    </submittedName>
</protein>
<feature type="transmembrane region" description="Helical" evidence="1">
    <location>
        <begin position="18"/>
        <end position="35"/>
    </location>
</feature>
<sequence length="107" mass="12374">MPPKNVDELPKIPHLDKVAHFVFYFIFTILFFLTFQNNKENVKKVANIYILSFVVAFSLGICIEWLQNTITQDRSGDLFDVLFNTFGTVVALIGMKYINKKLLINVK</sequence>
<name>A0A3A1YKN9_9FLAO</name>
<dbReference type="PANTHER" id="PTHR28008:SF1">
    <property type="entry name" value="DOMAIN PROTEIN, PUTATIVE (AFU_ORTHOLOGUE AFUA_3G10980)-RELATED"/>
    <property type="match status" value="1"/>
</dbReference>
<gene>
    <name evidence="3" type="ORF">CKY20_06565</name>
</gene>